<dbReference type="Pfam" id="PF01979">
    <property type="entry name" value="Amidohydro_1"/>
    <property type="match status" value="1"/>
</dbReference>
<gene>
    <name evidence="3" type="ORF">J2W95_000414</name>
</gene>
<dbReference type="PANTHER" id="PTHR43135">
    <property type="entry name" value="ALPHA-D-RIBOSE 1-METHYLPHOSPHONATE 5-TRIPHOSPHATE DIPHOSPHATASE"/>
    <property type="match status" value="1"/>
</dbReference>
<name>A0ABU1RYB2_9FLAO</name>
<dbReference type="SUPFAM" id="SSF51556">
    <property type="entry name" value="Metallo-dependent hydrolases"/>
    <property type="match status" value="1"/>
</dbReference>
<feature type="signal peptide" evidence="1">
    <location>
        <begin position="1"/>
        <end position="20"/>
    </location>
</feature>
<reference evidence="3 4" key="1">
    <citation type="submission" date="2023-07" db="EMBL/GenBank/DDBJ databases">
        <title>Sorghum-associated microbial communities from plants grown in Nebraska, USA.</title>
        <authorList>
            <person name="Schachtman D."/>
        </authorList>
    </citation>
    <scope>NUCLEOTIDE SEQUENCE [LARGE SCALE GENOMIC DNA]</scope>
    <source>
        <strain evidence="3 4">BE124</strain>
    </source>
</reference>
<dbReference type="InterPro" id="IPR006680">
    <property type="entry name" value="Amidohydro-rel"/>
</dbReference>
<evidence type="ECO:0000313" key="4">
    <source>
        <dbReference type="Proteomes" id="UP001261871"/>
    </source>
</evidence>
<dbReference type="EMBL" id="JAVDTX010000001">
    <property type="protein sequence ID" value="MDR6843734.1"/>
    <property type="molecule type" value="Genomic_DNA"/>
</dbReference>
<dbReference type="InterPro" id="IPR032466">
    <property type="entry name" value="Metal_Hydrolase"/>
</dbReference>
<feature type="chain" id="PRO_5046235435" evidence="1">
    <location>
        <begin position="21"/>
        <end position="416"/>
    </location>
</feature>
<dbReference type="InterPro" id="IPR051781">
    <property type="entry name" value="Metallo-dep_Hydrolase"/>
</dbReference>
<dbReference type="SUPFAM" id="SSF51338">
    <property type="entry name" value="Composite domain of metallo-dependent hydrolases"/>
    <property type="match status" value="2"/>
</dbReference>
<dbReference type="Gene3D" id="3.20.20.140">
    <property type="entry name" value="Metal-dependent hydrolases"/>
    <property type="match status" value="1"/>
</dbReference>
<keyword evidence="1" id="KW-0732">Signal</keyword>
<comment type="caution">
    <text evidence="3">The sequence shown here is derived from an EMBL/GenBank/DDBJ whole genome shotgun (WGS) entry which is preliminary data.</text>
</comment>
<protein>
    <submittedName>
        <fullName evidence="3">Imidazolonepropionase-like amidohydrolase</fullName>
    </submittedName>
</protein>
<evidence type="ECO:0000256" key="1">
    <source>
        <dbReference type="SAM" id="SignalP"/>
    </source>
</evidence>
<dbReference type="Gene3D" id="2.30.40.10">
    <property type="entry name" value="Urease, subunit C, domain 1"/>
    <property type="match status" value="1"/>
</dbReference>
<proteinExistence type="predicted"/>
<feature type="domain" description="Amidohydrolase-related" evidence="2">
    <location>
        <begin position="73"/>
        <end position="412"/>
    </location>
</feature>
<evidence type="ECO:0000259" key="2">
    <source>
        <dbReference type="Pfam" id="PF01979"/>
    </source>
</evidence>
<sequence length="416" mass="46356">MTTKIKITLLLVISTLGFHAQNTVIKAGHFFDSRNGKMLDNQMIIVQKGKIKEVGTNLKINEKDTIIDLSNSWVLPGLMDCHVHITANLPYRNVETKLMYVEESTSLRAIRGVVVAKQFLDNGFTTIKEIGNDANYATADIIKSIKKGWIQGPTIIYAGKIIAPYGGQTRGINTEHEHFWDFEYLDADTPDEIKKAVRKNIYNGATVIKMVTGDNGIYNTEDIKAAVDEAKKYGLKVTVHTNNDTKSATNVILGGAAAIEHGFELDDTQLKLMKDKGTFLVGTDFSYDNWYAYGMDSEMATTYSGMVTDRLKRAYKIGTKMAFGTDIIVDIQGLNRVQSNLKVLNTWKAAAIPSSYILQTMTINAAELLGIEKERGVLEQSYYADIIALKNNPIDDIEAIKTVQFVMKEGKVIRRD</sequence>
<accession>A0ABU1RYB2</accession>
<evidence type="ECO:0000313" key="3">
    <source>
        <dbReference type="EMBL" id="MDR6843734.1"/>
    </source>
</evidence>
<dbReference type="RefSeq" id="WP_310003426.1">
    <property type="nucleotide sequence ID" value="NZ_JAVDTX010000001.1"/>
</dbReference>
<dbReference type="Proteomes" id="UP001261871">
    <property type="component" value="Unassembled WGS sequence"/>
</dbReference>
<keyword evidence="4" id="KW-1185">Reference proteome</keyword>
<organism evidence="3 4">
    <name type="scientific">Flavobacterium granuli</name>
    <dbReference type="NCBI Taxonomy" id="280093"/>
    <lineage>
        <taxon>Bacteria</taxon>
        <taxon>Pseudomonadati</taxon>
        <taxon>Bacteroidota</taxon>
        <taxon>Flavobacteriia</taxon>
        <taxon>Flavobacteriales</taxon>
        <taxon>Flavobacteriaceae</taxon>
        <taxon>Flavobacterium</taxon>
    </lineage>
</organism>
<dbReference type="InterPro" id="IPR011059">
    <property type="entry name" value="Metal-dep_hydrolase_composite"/>
</dbReference>
<dbReference type="PANTHER" id="PTHR43135:SF3">
    <property type="entry name" value="ALPHA-D-RIBOSE 1-METHYLPHOSPHONATE 5-TRIPHOSPHATE DIPHOSPHATASE"/>
    <property type="match status" value="1"/>
</dbReference>